<gene>
    <name evidence="6" type="ORF">AVJ23_11290</name>
</gene>
<dbReference type="Proteomes" id="UP000054396">
    <property type="component" value="Unassembled WGS sequence"/>
</dbReference>
<feature type="domain" description="OmpA-like" evidence="5">
    <location>
        <begin position="182"/>
        <end position="299"/>
    </location>
</feature>
<dbReference type="STRING" id="1685382.AVJ23_11290"/>
<proteinExistence type="predicted"/>
<evidence type="ECO:0000256" key="1">
    <source>
        <dbReference type="ARBA" id="ARBA00004442"/>
    </source>
</evidence>
<dbReference type="AlphaFoldDB" id="A0A0W7WIL4"/>
<dbReference type="PANTHER" id="PTHR30329">
    <property type="entry name" value="STATOR ELEMENT OF FLAGELLAR MOTOR COMPLEX"/>
    <property type="match status" value="1"/>
</dbReference>
<dbReference type="PRINTS" id="PR01021">
    <property type="entry name" value="OMPADOMAIN"/>
</dbReference>
<comment type="subcellular location">
    <subcellularLocation>
        <location evidence="1">Cell outer membrane</location>
    </subcellularLocation>
</comment>
<dbReference type="Gene3D" id="3.30.1330.60">
    <property type="entry name" value="OmpA-like domain"/>
    <property type="match status" value="1"/>
</dbReference>
<dbReference type="InterPro" id="IPR006665">
    <property type="entry name" value="OmpA-like"/>
</dbReference>
<keyword evidence="7" id="KW-1185">Reference proteome</keyword>
<evidence type="ECO:0000313" key="6">
    <source>
        <dbReference type="EMBL" id="KUF10464.1"/>
    </source>
</evidence>
<protein>
    <submittedName>
        <fullName evidence="6">Cell envelope biogenesis protein OmpA</fullName>
    </submittedName>
</protein>
<dbReference type="InterPro" id="IPR036737">
    <property type="entry name" value="OmpA-like_sf"/>
</dbReference>
<evidence type="ECO:0000313" key="7">
    <source>
        <dbReference type="Proteomes" id="UP000054396"/>
    </source>
</evidence>
<dbReference type="RefSeq" id="WP_058862304.1">
    <property type="nucleotide sequence ID" value="NZ_LPXO01000006.1"/>
</dbReference>
<dbReference type="Pfam" id="PF00691">
    <property type="entry name" value="OmpA"/>
    <property type="match status" value="1"/>
</dbReference>
<sequence>MATALCISTGAPLAQDLALPADAERSFATTQDPGVYLLPVGPWRAGEGLPTRRIEGAVRVEAWRIDGTGLTPFQLVQPLRDALVAAGYDIVLDCAARTCGGFDFRFATTVLPAPEMFVDLARYHFVSALAPQGAISLLASRDSGKAYVQIIRAGGAASGGDTSADAPPAPPARKGDIIAALESAGHVILDDLVFQTGAAALGDDRVASLDALAAYLQDNPARRVLFVGHTDAVGSLEGNQALSRRRAQAAVAYLRDRHAIPDSQIGAAGVGYLSPVASNLTEAGREANRRVEAVLISTE</sequence>
<evidence type="ECO:0000256" key="2">
    <source>
        <dbReference type="ARBA" id="ARBA00023136"/>
    </source>
</evidence>
<dbReference type="InterPro" id="IPR006664">
    <property type="entry name" value="OMP_bac"/>
</dbReference>
<dbReference type="GO" id="GO:0009279">
    <property type="term" value="C:cell outer membrane"/>
    <property type="evidence" value="ECO:0007669"/>
    <property type="project" value="UniProtKB-SubCell"/>
</dbReference>
<dbReference type="CDD" id="cd07185">
    <property type="entry name" value="OmpA_C-like"/>
    <property type="match status" value="1"/>
</dbReference>
<comment type="caution">
    <text evidence="6">The sequence shown here is derived from an EMBL/GenBank/DDBJ whole genome shotgun (WGS) entry which is preliminary data.</text>
</comment>
<dbReference type="SUPFAM" id="SSF103088">
    <property type="entry name" value="OmpA-like"/>
    <property type="match status" value="1"/>
</dbReference>
<reference evidence="6 7" key="1">
    <citation type="submission" date="2015-12" db="EMBL/GenBank/DDBJ databases">
        <authorList>
            <person name="Shamseldin A."/>
            <person name="Moawad H."/>
            <person name="Abd El-Rahim W.M."/>
            <person name="Sadowsky M.J."/>
        </authorList>
    </citation>
    <scope>NUCLEOTIDE SEQUENCE [LARGE SCALE GENOMIC DNA]</scope>
    <source>
        <strain evidence="6 7">SJ5A-1</strain>
    </source>
</reference>
<evidence type="ECO:0000259" key="5">
    <source>
        <dbReference type="PROSITE" id="PS51123"/>
    </source>
</evidence>
<evidence type="ECO:0000256" key="3">
    <source>
        <dbReference type="ARBA" id="ARBA00023237"/>
    </source>
</evidence>
<dbReference type="InterPro" id="IPR050330">
    <property type="entry name" value="Bact_OuterMem_StrucFunc"/>
</dbReference>
<name>A0A0W7WIL4_9RHOB</name>
<accession>A0A0W7WIL4</accession>
<keyword evidence="2 4" id="KW-0472">Membrane</keyword>
<organism evidence="6 7">
    <name type="scientific">Pseudoponticoccus marisrubri</name>
    <dbReference type="NCBI Taxonomy" id="1685382"/>
    <lineage>
        <taxon>Bacteria</taxon>
        <taxon>Pseudomonadati</taxon>
        <taxon>Pseudomonadota</taxon>
        <taxon>Alphaproteobacteria</taxon>
        <taxon>Rhodobacterales</taxon>
        <taxon>Roseobacteraceae</taxon>
        <taxon>Pseudoponticoccus</taxon>
    </lineage>
</organism>
<dbReference type="PROSITE" id="PS51123">
    <property type="entry name" value="OMPA_2"/>
    <property type="match status" value="1"/>
</dbReference>
<evidence type="ECO:0000256" key="4">
    <source>
        <dbReference type="PROSITE-ProRule" id="PRU00473"/>
    </source>
</evidence>
<dbReference type="EMBL" id="LPXO01000006">
    <property type="protein sequence ID" value="KUF10464.1"/>
    <property type="molecule type" value="Genomic_DNA"/>
</dbReference>
<keyword evidence="3" id="KW-0998">Cell outer membrane</keyword>
<dbReference type="PANTHER" id="PTHR30329:SF21">
    <property type="entry name" value="LIPOPROTEIN YIAD-RELATED"/>
    <property type="match status" value="1"/>
</dbReference>